<dbReference type="AlphaFoldDB" id="A0A166QHS0"/>
<evidence type="ECO:0000256" key="12">
    <source>
        <dbReference type="ARBA" id="ARBA00023136"/>
    </source>
</evidence>
<dbReference type="InterPro" id="IPR036396">
    <property type="entry name" value="Cyt_P450_sf"/>
</dbReference>
<evidence type="ECO:0000256" key="10">
    <source>
        <dbReference type="ARBA" id="ARBA00023004"/>
    </source>
</evidence>
<dbReference type="GO" id="GO:0016705">
    <property type="term" value="F:oxidoreductase activity, acting on paired donors, with incorporation or reduction of molecular oxygen"/>
    <property type="evidence" value="ECO:0007669"/>
    <property type="project" value="InterPro"/>
</dbReference>
<keyword evidence="11" id="KW-0503">Monooxygenase</keyword>
<evidence type="ECO:0000256" key="2">
    <source>
        <dbReference type="ARBA" id="ARBA00004370"/>
    </source>
</evidence>
<dbReference type="GO" id="GO:0005506">
    <property type="term" value="F:iron ion binding"/>
    <property type="evidence" value="ECO:0007669"/>
    <property type="project" value="InterPro"/>
</dbReference>
<dbReference type="STRING" id="436010.A0A166QHS0"/>
<name>A0A166QHS0_9AGAM</name>
<sequence length="142" mass="16003">MSRSPDTVAKFQAEPDASMPEPLAIPDIRVLQHLPYLSPFIKDDLRVQGAAPSLPERVIPSPTSKNSVSHESFDLKDYSLPPGTVVGTQAWSIHPRPHHPDRWLSPIEDQFAQMQAHIMPFRMGSWIWGNGARDDDDTRQEL</sequence>
<dbReference type="Gene3D" id="1.10.630.10">
    <property type="entry name" value="Cytochrome P450"/>
    <property type="match status" value="1"/>
</dbReference>
<feature type="region of interest" description="Disordered" evidence="13">
    <location>
        <begin position="1"/>
        <end position="20"/>
    </location>
</feature>
<evidence type="ECO:0000256" key="8">
    <source>
        <dbReference type="ARBA" id="ARBA00022989"/>
    </source>
</evidence>
<dbReference type="PANTHER" id="PTHR24305">
    <property type="entry name" value="CYTOCHROME P450"/>
    <property type="match status" value="1"/>
</dbReference>
<dbReference type="GO" id="GO:0020037">
    <property type="term" value="F:heme binding"/>
    <property type="evidence" value="ECO:0007669"/>
    <property type="project" value="InterPro"/>
</dbReference>
<comment type="similarity">
    <text evidence="4">Belongs to the cytochrome P450 family.</text>
</comment>
<evidence type="ECO:0000313" key="14">
    <source>
        <dbReference type="EMBL" id="KZP27159.1"/>
    </source>
</evidence>
<proteinExistence type="inferred from homology"/>
<keyword evidence="15" id="KW-1185">Reference proteome</keyword>
<organism evidence="14 15">
    <name type="scientific">Athelia psychrophila</name>
    <dbReference type="NCBI Taxonomy" id="1759441"/>
    <lineage>
        <taxon>Eukaryota</taxon>
        <taxon>Fungi</taxon>
        <taxon>Dikarya</taxon>
        <taxon>Basidiomycota</taxon>
        <taxon>Agaricomycotina</taxon>
        <taxon>Agaricomycetes</taxon>
        <taxon>Agaricomycetidae</taxon>
        <taxon>Atheliales</taxon>
        <taxon>Atheliaceae</taxon>
        <taxon>Athelia</taxon>
    </lineage>
</organism>
<evidence type="ECO:0000256" key="7">
    <source>
        <dbReference type="ARBA" id="ARBA00022723"/>
    </source>
</evidence>
<keyword evidence="10" id="KW-0408">Iron</keyword>
<evidence type="ECO:0000256" key="4">
    <source>
        <dbReference type="ARBA" id="ARBA00010617"/>
    </source>
</evidence>
<dbReference type="Proteomes" id="UP000076532">
    <property type="component" value="Unassembled WGS sequence"/>
</dbReference>
<feature type="compositionally biased region" description="Polar residues" evidence="13">
    <location>
        <begin position="61"/>
        <end position="70"/>
    </location>
</feature>
<dbReference type="Pfam" id="PF00067">
    <property type="entry name" value="p450"/>
    <property type="match status" value="1"/>
</dbReference>
<keyword evidence="12" id="KW-0472">Membrane</keyword>
<dbReference type="PANTHER" id="PTHR24305:SF166">
    <property type="entry name" value="CYTOCHROME P450 12A4, MITOCHONDRIAL-RELATED"/>
    <property type="match status" value="1"/>
</dbReference>
<dbReference type="GO" id="GO:0004497">
    <property type="term" value="F:monooxygenase activity"/>
    <property type="evidence" value="ECO:0007669"/>
    <property type="project" value="UniProtKB-KW"/>
</dbReference>
<evidence type="ECO:0000256" key="11">
    <source>
        <dbReference type="ARBA" id="ARBA00023033"/>
    </source>
</evidence>
<feature type="region of interest" description="Disordered" evidence="13">
    <location>
        <begin position="52"/>
        <end position="74"/>
    </location>
</feature>
<comment type="pathway">
    <text evidence="3">Secondary metabolite biosynthesis; terpenoid biosynthesis.</text>
</comment>
<dbReference type="OrthoDB" id="3945418at2759"/>
<evidence type="ECO:0000256" key="1">
    <source>
        <dbReference type="ARBA" id="ARBA00001971"/>
    </source>
</evidence>
<evidence type="ECO:0000256" key="9">
    <source>
        <dbReference type="ARBA" id="ARBA00023002"/>
    </source>
</evidence>
<accession>A0A166QHS0</accession>
<dbReference type="GO" id="GO:0016020">
    <property type="term" value="C:membrane"/>
    <property type="evidence" value="ECO:0007669"/>
    <property type="project" value="UniProtKB-SubCell"/>
</dbReference>
<dbReference type="InterPro" id="IPR001128">
    <property type="entry name" value="Cyt_P450"/>
</dbReference>
<reference evidence="14 15" key="1">
    <citation type="journal article" date="2016" name="Mol. Biol. Evol.">
        <title>Comparative Genomics of Early-Diverging Mushroom-Forming Fungi Provides Insights into the Origins of Lignocellulose Decay Capabilities.</title>
        <authorList>
            <person name="Nagy L.G."/>
            <person name="Riley R."/>
            <person name="Tritt A."/>
            <person name="Adam C."/>
            <person name="Daum C."/>
            <person name="Floudas D."/>
            <person name="Sun H."/>
            <person name="Yadav J.S."/>
            <person name="Pangilinan J."/>
            <person name="Larsson K.H."/>
            <person name="Matsuura K."/>
            <person name="Barry K."/>
            <person name="Labutti K."/>
            <person name="Kuo R."/>
            <person name="Ohm R.A."/>
            <person name="Bhattacharya S.S."/>
            <person name="Shirouzu T."/>
            <person name="Yoshinaga Y."/>
            <person name="Martin F.M."/>
            <person name="Grigoriev I.V."/>
            <person name="Hibbett D.S."/>
        </authorList>
    </citation>
    <scope>NUCLEOTIDE SEQUENCE [LARGE SCALE GENOMIC DNA]</scope>
    <source>
        <strain evidence="14 15">CBS 109695</strain>
    </source>
</reference>
<comment type="subcellular location">
    <subcellularLocation>
        <location evidence="2">Membrane</location>
    </subcellularLocation>
</comment>
<gene>
    <name evidence="14" type="ORF">FIBSPDRAFT_1040332</name>
</gene>
<evidence type="ECO:0000256" key="6">
    <source>
        <dbReference type="ARBA" id="ARBA00022692"/>
    </source>
</evidence>
<evidence type="ECO:0000313" key="15">
    <source>
        <dbReference type="Proteomes" id="UP000076532"/>
    </source>
</evidence>
<keyword evidence="5" id="KW-0349">Heme</keyword>
<dbReference type="EMBL" id="KV417510">
    <property type="protein sequence ID" value="KZP27159.1"/>
    <property type="molecule type" value="Genomic_DNA"/>
</dbReference>
<comment type="cofactor">
    <cofactor evidence="1">
        <name>heme</name>
        <dbReference type="ChEBI" id="CHEBI:30413"/>
    </cofactor>
</comment>
<keyword evidence="9" id="KW-0560">Oxidoreductase</keyword>
<protein>
    <submittedName>
        <fullName evidence="14">Uncharacterized protein</fullName>
    </submittedName>
</protein>
<evidence type="ECO:0000256" key="5">
    <source>
        <dbReference type="ARBA" id="ARBA00022617"/>
    </source>
</evidence>
<evidence type="ECO:0000256" key="3">
    <source>
        <dbReference type="ARBA" id="ARBA00004721"/>
    </source>
</evidence>
<evidence type="ECO:0000256" key="13">
    <source>
        <dbReference type="SAM" id="MobiDB-lite"/>
    </source>
</evidence>
<keyword evidence="8" id="KW-1133">Transmembrane helix</keyword>
<keyword evidence="7" id="KW-0479">Metal-binding</keyword>
<dbReference type="SUPFAM" id="SSF48264">
    <property type="entry name" value="Cytochrome P450"/>
    <property type="match status" value="1"/>
</dbReference>
<dbReference type="InterPro" id="IPR050121">
    <property type="entry name" value="Cytochrome_P450_monoxygenase"/>
</dbReference>
<keyword evidence="6" id="KW-0812">Transmembrane</keyword>